<accession>A0A397V300</accession>
<name>A0A397V300_9GLOM</name>
<dbReference type="Proteomes" id="UP000266673">
    <property type="component" value="Unassembled WGS sequence"/>
</dbReference>
<keyword evidence="2" id="KW-1185">Reference proteome</keyword>
<proteinExistence type="predicted"/>
<evidence type="ECO:0000313" key="1">
    <source>
        <dbReference type="EMBL" id="RIB15988.1"/>
    </source>
</evidence>
<evidence type="ECO:0000313" key="2">
    <source>
        <dbReference type="Proteomes" id="UP000266673"/>
    </source>
</evidence>
<dbReference type="AlphaFoldDB" id="A0A397V300"/>
<dbReference type="EMBL" id="QKWP01000709">
    <property type="protein sequence ID" value="RIB15988.1"/>
    <property type="molecule type" value="Genomic_DNA"/>
</dbReference>
<gene>
    <name evidence="1" type="ORF">C2G38_2092049</name>
</gene>
<protein>
    <submittedName>
        <fullName evidence="1">Uncharacterized protein</fullName>
    </submittedName>
</protein>
<organism evidence="1 2">
    <name type="scientific">Gigaspora rosea</name>
    <dbReference type="NCBI Taxonomy" id="44941"/>
    <lineage>
        <taxon>Eukaryota</taxon>
        <taxon>Fungi</taxon>
        <taxon>Fungi incertae sedis</taxon>
        <taxon>Mucoromycota</taxon>
        <taxon>Glomeromycotina</taxon>
        <taxon>Glomeromycetes</taxon>
        <taxon>Diversisporales</taxon>
        <taxon>Gigasporaceae</taxon>
        <taxon>Gigaspora</taxon>
    </lineage>
</organism>
<reference evidence="1 2" key="1">
    <citation type="submission" date="2018-06" db="EMBL/GenBank/DDBJ databases">
        <title>Comparative genomics reveals the genomic features of Rhizophagus irregularis, R. cerebriforme, R. diaphanum and Gigaspora rosea, and their symbiotic lifestyle signature.</title>
        <authorList>
            <person name="Morin E."/>
            <person name="San Clemente H."/>
            <person name="Chen E.C.H."/>
            <person name="De La Providencia I."/>
            <person name="Hainaut M."/>
            <person name="Kuo A."/>
            <person name="Kohler A."/>
            <person name="Murat C."/>
            <person name="Tang N."/>
            <person name="Roy S."/>
            <person name="Loubradou J."/>
            <person name="Henrissat B."/>
            <person name="Grigoriev I.V."/>
            <person name="Corradi N."/>
            <person name="Roux C."/>
            <person name="Martin F.M."/>
        </authorList>
    </citation>
    <scope>NUCLEOTIDE SEQUENCE [LARGE SCALE GENOMIC DNA]</scope>
    <source>
        <strain evidence="1 2">DAOM 194757</strain>
    </source>
</reference>
<comment type="caution">
    <text evidence="1">The sequence shown here is derived from an EMBL/GenBank/DDBJ whole genome shotgun (WGS) entry which is preliminary data.</text>
</comment>
<sequence>MEIWVVCADDPYSCVLYCPGFIQNKSRPKLFVTQSLRLIDEDYVKLKFASDPNNYSVANNNRVPP</sequence>